<dbReference type="Proteomes" id="UP000823941">
    <property type="component" value="Chromosome 20"/>
</dbReference>
<evidence type="ECO:0000313" key="2">
    <source>
        <dbReference type="EMBL" id="KAG7300745.1"/>
    </source>
</evidence>
<accession>A0ABQ7Q673</accession>
<evidence type="ECO:0000313" key="3">
    <source>
        <dbReference type="Proteomes" id="UP000823941"/>
    </source>
</evidence>
<gene>
    <name evidence="2" type="ORF">JYU34_015071</name>
</gene>
<evidence type="ECO:0000256" key="1">
    <source>
        <dbReference type="SAM" id="MobiDB-lite"/>
    </source>
</evidence>
<reference evidence="2 3" key="1">
    <citation type="submission" date="2021-06" db="EMBL/GenBank/DDBJ databases">
        <title>A haploid diamondback moth (Plutella xylostella L.) genome assembly resolves 31 chromosomes and identifies a diamide resistance mutation.</title>
        <authorList>
            <person name="Ward C.M."/>
            <person name="Perry K.D."/>
            <person name="Baker G."/>
            <person name="Powis K."/>
            <person name="Heckel D.G."/>
            <person name="Baxter S.W."/>
        </authorList>
    </citation>
    <scope>NUCLEOTIDE SEQUENCE [LARGE SCALE GENOMIC DNA]</scope>
    <source>
        <strain evidence="2 3">LV</strain>
        <tissue evidence="2">Single pupa</tissue>
    </source>
</reference>
<proteinExistence type="predicted"/>
<dbReference type="EMBL" id="JAHIBW010000020">
    <property type="protein sequence ID" value="KAG7300745.1"/>
    <property type="molecule type" value="Genomic_DNA"/>
</dbReference>
<protein>
    <submittedName>
        <fullName evidence="2">Uncharacterized protein</fullName>
    </submittedName>
</protein>
<comment type="caution">
    <text evidence="2">The sequence shown here is derived from an EMBL/GenBank/DDBJ whole genome shotgun (WGS) entry which is preliminary data.</text>
</comment>
<name>A0ABQ7Q673_PLUXY</name>
<feature type="region of interest" description="Disordered" evidence="1">
    <location>
        <begin position="61"/>
        <end position="82"/>
    </location>
</feature>
<sequence>MYKYPDRSQSVHSHTELVLHPCLHSSTSRTIIGNPWKADFEPPTNHPRFYGFTVVVSSDHEISTTGNGIQKERRQTSVQPLT</sequence>
<keyword evidence="3" id="KW-1185">Reference proteome</keyword>
<organism evidence="2 3">
    <name type="scientific">Plutella xylostella</name>
    <name type="common">Diamondback moth</name>
    <name type="synonym">Plutella maculipennis</name>
    <dbReference type="NCBI Taxonomy" id="51655"/>
    <lineage>
        <taxon>Eukaryota</taxon>
        <taxon>Metazoa</taxon>
        <taxon>Ecdysozoa</taxon>
        <taxon>Arthropoda</taxon>
        <taxon>Hexapoda</taxon>
        <taxon>Insecta</taxon>
        <taxon>Pterygota</taxon>
        <taxon>Neoptera</taxon>
        <taxon>Endopterygota</taxon>
        <taxon>Lepidoptera</taxon>
        <taxon>Glossata</taxon>
        <taxon>Ditrysia</taxon>
        <taxon>Yponomeutoidea</taxon>
        <taxon>Plutellidae</taxon>
        <taxon>Plutella</taxon>
    </lineage>
</organism>